<dbReference type="Pfam" id="PF24034">
    <property type="entry name" value="DUF7343"/>
    <property type="match status" value="1"/>
</dbReference>
<evidence type="ECO:0000259" key="2">
    <source>
        <dbReference type="Pfam" id="PF24034"/>
    </source>
</evidence>
<dbReference type="Proteomes" id="UP000258613">
    <property type="component" value="Chromosome"/>
</dbReference>
<dbReference type="InterPro" id="IPR055767">
    <property type="entry name" value="DUF7343"/>
</dbReference>
<dbReference type="RefSeq" id="WP_117369897.1">
    <property type="nucleotide sequence ID" value="NZ_CP027033.1"/>
</dbReference>
<organism evidence="4 5">
    <name type="scientific">Natrarchaeobaculum sulfurireducens</name>
    <dbReference type="NCBI Taxonomy" id="2044521"/>
    <lineage>
        <taxon>Archaea</taxon>
        <taxon>Methanobacteriati</taxon>
        <taxon>Methanobacteriota</taxon>
        <taxon>Stenosarchaea group</taxon>
        <taxon>Halobacteria</taxon>
        <taxon>Halobacteriales</taxon>
        <taxon>Natrialbaceae</taxon>
        <taxon>Natrarchaeobaculum</taxon>
    </lineage>
</organism>
<feature type="region of interest" description="Disordered" evidence="1">
    <location>
        <begin position="44"/>
        <end position="63"/>
    </location>
</feature>
<keyword evidence="5" id="KW-1185">Reference proteome</keyword>
<dbReference type="KEGG" id="nag:AArcMg_3550"/>
<evidence type="ECO:0000313" key="4">
    <source>
        <dbReference type="EMBL" id="AXR83523.1"/>
    </source>
</evidence>
<gene>
    <name evidence="4" type="ORF">AArcMg_3550</name>
</gene>
<feature type="domain" description="DUF7343" evidence="2">
    <location>
        <begin position="306"/>
        <end position="367"/>
    </location>
</feature>
<feature type="compositionally biased region" description="Acidic residues" evidence="1">
    <location>
        <begin position="49"/>
        <end position="63"/>
    </location>
</feature>
<reference evidence="5" key="1">
    <citation type="submission" date="2018-02" db="EMBL/GenBank/DDBJ databases">
        <title>Phenotypic and genomic properties of facultatively anaerobic sulfur-reducing natronoarchaea from hypersaline soda lakes.</title>
        <authorList>
            <person name="Sorokin D.Y."/>
            <person name="Kublanov I.V."/>
            <person name="Roman P."/>
            <person name="Sinninghe Damste J.S."/>
            <person name="Golyshin P.N."/>
            <person name="Rojo D."/>
            <person name="Ciordia S."/>
            <person name="Mena M.D.C."/>
            <person name="Ferrer M."/>
            <person name="Messina E."/>
            <person name="Smedile F."/>
            <person name="La Spada G."/>
            <person name="La Cono V."/>
            <person name="Yakimov M.M."/>
        </authorList>
    </citation>
    <scope>NUCLEOTIDE SEQUENCE [LARGE SCALE GENOMIC DNA]</scope>
    <source>
        <strain evidence="5">AArc-Mg</strain>
    </source>
</reference>
<evidence type="ECO:0000259" key="3">
    <source>
        <dbReference type="Pfam" id="PF24036"/>
    </source>
</evidence>
<sequence length="370" mass="40468">MEARGRRALICVLVVVGCLITLGPGASAAVAGDESVLNTQPQQQLNESDQSEEQLNESDQFDDADDVHIEVILQENGSATFTVDYRFENTSSEDWETLRDDVEENPDSYAVAELSDWNEILEKGENETDREMELSDASVAADTSSTPRDMGHVQVSFTWSAFAHVELNRMEVGGALAGFTLVDDTTLQLFWPDEYVVRDVEPTPENPPDESVLWDGDGTEFSDGQPWLVLIENGESAADETGDDVGPETPWLAVAGALGLLGIGAAVGWWLKRDNEPTGPASETPGGSSPTQATAPEGTQRPPPELLSNEERVLELLERRGGRIKQQEVVSELQWTEAKTSQVVGNLREADEIDIFRIGRENVLALPEEE</sequence>
<proteinExistence type="predicted"/>
<dbReference type="Pfam" id="PF24036">
    <property type="entry name" value="DUF7345"/>
    <property type="match status" value="1"/>
</dbReference>
<evidence type="ECO:0000313" key="5">
    <source>
        <dbReference type="Proteomes" id="UP000258613"/>
    </source>
</evidence>
<evidence type="ECO:0000256" key="1">
    <source>
        <dbReference type="SAM" id="MobiDB-lite"/>
    </source>
</evidence>
<protein>
    <submittedName>
        <fullName evidence="4">Uncharacterized protein</fullName>
    </submittedName>
</protein>
<dbReference type="OrthoDB" id="27885at2157"/>
<feature type="compositionally biased region" description="Polar residues" evidence="1">
    <location>
        <begin position="285"/>
        <end position="294"/>
    </location>
</feature>
<feature type="region of interest" description="Disordered" evidence="1">
    <location>
        <begin position="274"/>
        <end position="307"/>
    </location>
</feature>
<feature type="domain" description="DUF7345" evidence="3">
    <location>
        <begin position="71"/>
        <end position="195"/>
    </location>
</feature>
<dbReference type="PROSITE" id="PS51257">
    <property type="entry name" value="PROKAR_LIPOPROTEIN"/>
    <property type="match status" value="1"/>
</dbReference>
<name>A0A346PVH8_9EURY</name>
<dbReference type="AlphaFoldDB" id="A0A346PVH8"/>
<dbReference type="GeneID" id="37644031"/>
<accession>A0A346PVH8</accession>
<dbReference type="EMBL" id="CP027033">
    <property type="protein sequence ID" value="AXR83523.1"/>
    <property type="molecule type" value="Genomic_DNA"/>
</dbReference>
<dbReference type="InterPro" id="IPR055769">
    <property type="entry name" value="DUF7345"/>
</dbReference>